<name>A0ABQ6ZF47_9GAMM</name>
<evidence type="ECO:0000313" key="4">
    <source>
        <dbReference type="Proteomes" id="UP000781710"/>
    </source>
</evidence>
<accession>A0ABQ6ZF47</accession>
<evidence type="ECO:0008006" key="5">
    <source>
        <dbReference type="Google" id="ProtNLM"/>
    </source>
</evidence>
<comment type="caution">
    <text evidence="3">The sequence shown here is derived from an EMBL/GenBank/DDBJ whole genome shotgun (WGS) entry which is preliminary data.</text>
</comment>
<keyword evidence="4" id="KW-1185">Reference proteome</keyword>
<protein>
    <recommendedName>
        <fullName evidence="5">Secreted protein</fullName>
    </recommendedName>
</protein>
<evidence type="ECO:0000256" key="1">
    <source>
        <dbReference type="SAM" id="MobiDB-lite"/>
    </source>
</evidence>
<dbReference type="EMBL" id="PDWW01000020">
    <property type="protein sequence ID" value="KAF1724142.1"/>
    <property type="molecule type" value="Genomic_DNA"/>
</dbReference>
<gene>
    <name evidence="3" type="ORF">CSC78_13555</name>
</gene>
<dbReference type="RefSeq" id="WP_162338398.1">
    <property type="nucleotide sequence ID" value="NZ_JBHSRQ010000031.1"/>
</dbReference>
<feature type="signal peptide" evidence="2">
    <location>
        <begin position="1"/>
        <end position="25"/>
    </location>
</feature>
<proteinExistence type="predicted"/>
<keyword evidence="2" id="KW-0732">Signal</keyword>
<evidence type="ECO:0000256" key="2">
    <source>
        <dbReference type="SAM" id="SignalP"/>
    </source>
</evidence>
<feature type="compositionally biased region" description="Polar residues" evidence="1">
    <location>
        <begin position="65"/>
        <end position="74"/>
    </location>
</feature>
<feature type="region of interest" description="Disordered" evidence="1">
    <location>
        <begin position="63"/>
        <end position="86"/>
    </location>
</feature>
<sequence length="123" mass="12706">MTPLFAAAARIVACLLLGCVLLAVARDKAAPVADRLATSSVPLAALLVSGDADHQDAACVKAPSGLQTPESGATKTEAEPDLPFGCPRAARPDLVLWRPIRLRDASPAMRRSASLGRGPPRAT</sequence>
<organism evidence="3 4">
    <name type="scientific">Pseudoxanthomonas japonensis</name>
    <dbReference type="NCBI Taxonomy" id="69284"/>
    <lineage>
        <taxon>Bacteria</taxon>
        <taxon>Pseudomonadati</taxon>
        <taxon>Pseudomonadota</taxon>
        <taxon>Gammaproteobacteria</taxon>
        <taxon>Lysobacterales</taxon>
        <taxon>Lysobacteraceae</taxon>
        <taxon>Pseudoxanthomonas</taxon>
    </lineage>
</organism>
<reference evidence="3 4" key="1">
    <citation type="submission" date="2017-10" db="EMBL/GenBank/DDBJ databases">
        <title>Whole genome sequencing of members of genus Pseudoxanthomonas.</title>
        <authorList>
            <person name="Kumar S."/>
            <person name="Bansal K."/>
            <person name="Kaur A."/>
            <person name="Patil P."/>
            <person name="Sharma S."/>
            <person name="Patil P.B."/>
        </authorList>
    </citation>
    <scope>NUCLEOTIDE SEQUENCE [LARGE SCALE GENOMIC DNA]</scope>
    <source>
        <strain evidence="3 4">DSM 17109</strain>
    </source>
</reference>
<dbReference type="Proteomes" id="UP000781710">
    <property type="component" value="Unassembled WGS sequence"/>
</dbReference>
<evidence type="ECO:0000313" key="3">
    <source>
        <dbReference type="EMBL" id="KAF1724142.1"/>
    </source>
</evidence>
<feature type="chain" id="PRO_5045316726" description="Secreted protein" evidence="2">
    <location>
        <begin position="26"/>
        <end position="123"/>
    </location>
</feature>